<dbReference type="EMBL" id="UZAN01048791">
    <property type="protein sequence ID" value="VDP86791.1"/>
    <property type="molecule type" value="Genomic_DNA"/>
</dbReference>
<dbReference type="Proteomes" id="UP000272942">
    <property type="component" value="Unassembled WGS sequence"/>
</dbReference>
<reference evidence="8 9" key="2">
    <citation type="submission" date="2018-11" db="EMBL/GenBank/DDBJ databases">
        <authorList>
            <consortium name="Pathogen Informatics"/>
        </authorList>
    </citation>
    <scope>NUCLEOTIDE SEQUENCE [LARGE SCALE GENOMIC DNA]</scope>
    <source>
        <strain evidence="8 9">Egypt</strain>
    </source>
</reference>
<evidence type="ECO:0000256" key="5">
    <source>
        <dbReference type="ARBA" id="ARBA00023136"/>
    </source>
</evidence>
<dbReference type="WBParaSite" id="ECPE_0001030201-mRNA-1">
    <property type="protein sequence ID" value="ECPE_0001030201-mRNA-1"/>
    <property type="gene ID" value="ECPE_0001030201"/>
</dbReference>
<protein>
    <recommendedName>
        <fullName evidence="6">Pecanex-like protein</fullName>
    </recommendedName>
</protein>
<dbReference type="OrthoDB" id="10037631at2759"/>
<dbReference type="InterPro" id="IPR007735">
    <property type="entry name" value="Pecanex_C"/>
</dbReference>
<evidence type="ECO:0000259" key="7">
    <source>
        <dbReference type="Pfam" id="PF05041"/>
    </source>
</evidence>
<keyword evidence="5" id="KW-0472">Membrane</keyword>
<comment type="similarity">
    <text evidence="2 6">Belongs to the pecanex family.</text>
</comment>
<dbReference type="PANTHER" id="PTHR12372:SF7">
    <property type="entry name" value="PROTEIN PECANEX"/>
    <property type="match status" value="1"/>
</dbReference>
<evidence type="ECO:0000313" key="8">
    <source>
        <dbReference type="EMBL" id="VDP86791.1"/>
    </source>
</evidence>
<dbReference type="AlphaFoldDB" id="A0A183ATI5"/>
<evidence type="ECO:0000256" key="6">
    <source>
        <dbReference type="RuleBase" id="RU367089"/>
    </source>
</evidence>
<evidence type="ECO:0000256" key="3">
    <source>
        <dbReference type="ARBA" id="ARBA00022692"/>
    </source>
</evidence>
<evidence type="ECO:0000256" key="2">
    <source>
        <dbReference type="ARBA" id="ARBA00010170"/>
    </source>
</evidence>
<gene>
    <name evidence="8" type="ORF">ECPE_LOCUS10270</name>
</gene>
<accession>A0A183ATI5</accession>
<dbReference type="InterPro" id="IPR039797">
    <property type="entry name" value="Pecanex"/>
</dbReference>
<evidence type="ECO:0000256" key="1">
    <source>
        <dbReference type="ARBA" id="ARBA00004141"/>
    </source>
</evidence>
<dbReference type="GO" id="GO:0016020">
    <property type="term" value="C:membrane"/>
    <property type="evidence" value="ECO:0007669"/>
    <property type="project" value="UniProtKB-SubCell"/>
</dbReference>
<reference evidence="10" key="1">
    <citation type="submission" date="2016-06" db="UniProtKB">
        <authorList>
            <consortium name="WormBaseParasite"/>
        </authorList>
    </citation>
    <scope>IDENTIFICATION</scope>
</reference>
<evidence type="ECO:0000256" key="4">
    <source>
        <dbReference type="ARBA" id="ARBA00022989"/>
    </source>
</evidence>
<sequence>MGSSAEFEDNVNESGGFAQWDFAWNLWLIKIQSVRQHIPDASCNNMILNKQGGSDANWTGDIHVLTKDDWVLTDIELLQAVITPAMRIALKLYQDNFLWASEMTHAGLHSKIIYTEKNFVICHETDPQWRFAVLNDAHNLFSIRLMGIDTDNVYRFVQLTKGKLNFSAVKLKHQLKDSVHTGRQSRKRSKCQSEQRRILAHDHNEIGDKGIELVPQNARLHSNSPVDYARGDTAIGLCRPDAGDSHDLALEPWPSFSESFESNLQAKKMRSSGSAQFTTLAALVHQQYESDVTESTGIGQNQVDVSRPTRVKVSDFVKYNTNST</sequence>
<dbReference type="Pfam" id="PF05041">
    <property type="entry name" value="Pecanex_C"/>
    <property type="match status" value="1"/>
</dbReference>
<proteinExistence type="inferred from homology"/>
<feature type="domain" description="Pecanex C-terminal" evidence="7">
    <location>
        <begin position="59"/>
        <end position="183"/>
    </location>
</feature>
<organism evidence="10">
    <name type="scientific">Echinostoma caproni</name>
    <dbReference type="NCBI Taxonomy" id="27848"/>
    <lineage>
        <taxon>Eukaryota</taxon>
        <taxon>Metazoa</taxon>
        <taxon>Spiralia</taxon>
        <taxon>Lophotrochozoa</taxon>
        <taxon>Platyhelminthes</taxon>
        <taxon>Trematoda</taxon>
        <taxon>Digenea</taxon>
        <taxon>Plagiorchiida</taxon>
        <taxon>Echinostomata</taxon>
        <taxon>Echinostomatoidea</taxon>
        <taxon>Echinostomatidae</taxon>
        <taxon>Echinostoma</taxon>
    </lineage>
</organism>
<keyword evidence="4" id="KW-1133">Transmembrane helix</keyword>
<comment type="subcellular location">
    <subcellularLocation>
        <location evidence="1 6">Membrane</location>
        <topology evidence="1 6">Multi-pass membrane protein</topology>
    </subcellularLocation>
</comment>
<evidence type="ECO:0000313" key="9">
    <source>
        <dbReference type="Proteomes" id="UP000272942"/>
    </source>
</evidence>
<name>A0A183ATI5_9TREM</name>
<dbReference type="PANTHER" id="PTHR12372">
    <property type="entry name" value="PECANEX"/>
    <property type="match status" value="1"/>
</dbReference>
<keyword evidence="3" id="KW-0812">Transmembrane</keyword>
<evidence type="ECO:0000313" key="10">
    <source>
        <dbReference type="WBParaSite" id="ECPE_0001030201-mRNA-1"/>
    </source>
</evidence>
<keyword evidence="9" id="KW-1185">Reference proteome</keyword>